<dbReference type="PANTHER" id="PTHR38784">
    <property type="entry name" value="SUCROSE PHOSPHORYLASE"/>
    <property type="match status" value="1"/>
</dbReference>
<evidence type="ECO:0000313" key="5">
    <source>
        <dbReference type="EMBL" id="MFC5407159.1"/>
    </source>
</evidence>
<evidence type="ECO:0000256" key="1">
    <source>
        <dbReference type="ARBA" id="ARBA00008452"/>
    </source>
</evidence>
<comment type="caution">
    <text evidence="5">The sequence shown here is derived from an EMBL/GenBank/DDBJ whole genome shotgun (WGS) entry which is preliminary data.</text>
</comment>
<dbReference type="Pfam" id="PF00128">
    <property type="entry name" value="Alpha-amylase"/>
    <property type="match status" value="1"/>
</dbReference>
<feature type="domain" description="Glycosyl hydrolase family 13 catalytic" evidence="4">
    <location>
        <begin position="10"/>
        <end position="431"/>
    </location>
</feature>
<dbReference type="NCBIfam" id="TIGR03852">
    <property type="entry name" value="sucrose_gtfA"/>
    <property type="match status" value="1"/>
</dbReference>
<dbReference type="GO" id="GO:0009018">
    <property type="term" value="F:sucrose phosphorylase activity"/>
    <property type="evidence" value="ECO:0007669"/>
    <property type="project" value="UniProtKB-EC"/>
</dbReference>
<sequence>MTVKNQVQLITYPDSMGGNLKALNEMLLKHFPDIFKGGIHILPPFPSSGDRGFAPLTYLEIDPGFGSWEDIRAIGENFDILVDLMVNHISRQSPYFQDVLAKGRNSAYADLFLTLDKLWEDGKPIQTDIDKMFLRRPLPYSAYPLEGSDEQLEVWTTFGKTDPSEQIDLDIDSPLTKKLLTEYFTHFRKQNVKIVRLDAVGYVIKKLGTSCFFVEPDIYAFLDWVKELADSLDIELLPEVHAHYATQFKLAEHGCWIYDFILPYRVLETLVNRSSQELLRYLAVRPPKQFTMLDCHDGIPVKPDLDDLIDTKEARKLVDLCVERGANLSLILSEEHKAKDGFDVHQIRCTYYSALNCDDDAYLAARAIQFFVPGIPQVYYVGLLAGENDFDRVKETGEGREINRRNYTVEEIEQSLGKDVVRRLLKLIRFRNTHDAFNGEFSVLPTADDEVRLAWNKGEIGCELRVDLNTYQSTIHYADNVGSAIDYIV</sequence>
<organism evidence="5 6">
    <name type="scientific">Cohnella soli</name>
    <dbReference type="NCBI Taxonomy" id="425005"/>
    <lineage>
        <taxon>Bacteria</taxon>
        <taxon>Bacillati</taxon>
        <taxon>Bacillota</taxon>
        <taxon>Bacilli</taxon>
        <taxon>Bacillales</taxon>
        <taxon>Paenibacillaceae</taxon>
        <taxon>Cohnella</taxon>
    </lineage>
</organism>
<dbReference type="InterPro" id="IPR017853">
    <property type="entry name" value="GH"/>
</dbReference>
<dbReference type="Proteomes" id="UP001596113">
    <property type="component" value="Unassembled WGS sequence"/>
</dbReference>
<keyword evidence="3 5" id="KW-0808">Transferase</keyword>
<dbReference type="Gene3D" id="3.20.20.80">
    <property type="entry name" value="Glycosidases"/>
    <property type="match status" value="1"/>
</dbReference>
<dbReference type="InterPro" id="IPR022527">
    <property type="entry name" value="Sucrose_phospho"/>
</dbReference>
<accession>A0ABW0I1I4</accession>
<evidence type="ECO:0000313" key="6">
    <source>
        <dbReference type="Proteomes" id="UP001596113"/>
    </source>
</evidence>
<evidence type="ECO:0000259" key="4">
    <source>
        <dbReference type="SMART" id="SM00642"/>
    </source>
</evidence>
<protein>
    <submittedName>
        <fullName evidence="5">Sucrose phosphorylase</fullName>
        <ecNumber evidence="5">2.4.1.7</ecNumber>
    </submittedName>
</protein>
<evidence type="ECO:0000256" key="3">
    <source>
        <dbReference type="ARBA" id="ARBA00022679"/>
    </source>
</evidence>
<reference evidence="6" key="1">
    <citation type="journal article" date="2019" name="Int. J. Syst. Evol. Microbiol.">
        <title>The Global Catalogue of Microorganisms (GCM) 10K type strain sequencing project: providing services to taxonomists for standard genome sequencing and annotation.</title>
        <authorList>
            <consortium name="The Broad Institute Genomics Platform"/>
            <consortium name="The Broad Institute Genome Sequencing Center for Infectious Disease"/>
            <person name="Wu L."/>
            <person name="Ma J."/>
        </authorList>
    </citation>
    <scope>NUCLEOTIDE SEQUENCE [LARGE SCALE GENOMIC DNA]</scope>
    <source>
        <strain evidence="6">CGMCC 1.18575</strain>
    </source>
</reference>
<gene>
    <name evidence="5" type="primary">gtfA</name>
    <name evidence="5" type="ORF">ACFPOF_30905</name>
</gene>
<dbReference type="SMART" id="SM00642">
    <property type="entry name" value="Aamy"/>
    <property type="match status" value="1"/>
</dbReference>
<keyword evidence="2 5" id="KW-0328">Glycosyltransferase</keyword>
<dbReference type="InterPro" id="IPR045857">
    <property type="entry name" value="O16G_dom_2"/>
</dbReference>
<dbReference type="RefSeq" id="WP_378139573.1">
    <property type="nucleotide sequence ID" value="NZ_JBHSMI010000067.1"/>
</dbReference>
<proteinExistence type="inferred from homology"/>
<dbReference type="PANTHER" id="PTHR38784:SF1">
    <property type="entry name" value="SUCROSE PHOSPHORYLASE"/>
    <property type="match status" value="1"/>
</dbReference>
<dbReference type="EC" id="2.4.1.7" evidence="5"/>
<dbReference type="InterPro" id="IPR006047">
    <property type="entry name" value="GH13_cat_dom"/>
</dbReference>
<dbReference type="Gene3D" id="3.90.400.10">
    <property type="entry name" value="Oligo-1,6-glucosidase, Domain 2"/>
    <property type="match status" value="1"/>
</dbReference>
<name>A0ABW0I1I4_9BACL</name>
<comment type="similarity">
    <text evidence="1">Belongs to the glycosyl hydrolase 13 family. Sucrose phosphorylase subfamily.</text>
</comment>
<dbReference type="SUPFAM" id="SSF51445">
    <property type="entry name" value="(Trans)glycosidases"/>
    <property type="match status" value="1"/>
</dbReference>
<dbReference type="EMBL" id="JBHSMI010000067">
    <property type="protein sequence ID" value="MFC5407159.1"/>
    <property type="molecule type" value="Genomic_DNA"/>
</dbReference>
<keyword evidence="6" id="KW-1185">Reference proteome</keyword>
<evidence type="ECO:0000256" key="2">
    <source>
        <dbReference type="ARBA" id="ARBA00022676"/>
    </source>
</evidence>